<dbReference type="EMBL" id="KB632286">
    <property type="protein sequence ID" value="ERL91414.1"/>
    <property type="molecule type" value="Genomic_DNA"/>
</dbReference>
<organism evidence="3">
    <name type="scientific">Dendroctonus ponderosae</name>
    <name type="common">Mountain pine beetle</name>
    <dbReference type="NCBI Taxonomy" id="77166"/>
    <lineage>
        <taxon>Eukaryota</taxon>
        <taxon>Metazoa</taxon>
        <taxon>Ecdysozoa</taxon>
        <taxon>Arthropoda</taxon>
        <taxon>Hexapoda</taxon>
        <taxon>Insecta</taxon>
        <taxon>Pterygota</taxon>
        <taxon>Neoptera</taxon>
        <taxon>Endopterygota</taxon>
        <taxon>Coleoptera</taxon>
        <taxon>Polyphaga</taxon>
        <taxon>Cucujiformia</taxon>
        <taxon>Curculionidae</taxon>
        <taxon>Scolytinae</taxon>
        <taxon>Dendroctonus</taxon>
    </lineage>
</organism>
<dbReference type="EnsemblMetazoa" id="XM_019908909.1">
    <property type="protein sequence ID" value="XP_019764468.1"/>
    <property type="gene ID" value="LOC109540494"/>
</dbReference>
<evidence type="ECO:0000313" key="5">
    <source>
        <dbReference type="EMBL" id="ERL91414.1"/>
    </source>
</evidence>
<evidence type="ECO:0000256" key="2">
    <source>
        <dbReference type="SAM" id="SignalP"/>
    </source>
</evidence>
<gene>
    <name evidence="6" type="primary">109540494</name>
    <name evidence="5" type="ORF">D910_08746</name>
    <name evidence="4" type="ORF">YQE_00848</name>
    <name evidence="3" type="ORF">YQE_06546</name>
</gene>
<evidence type="ECO:0000313" key="3">
    <source>
        <dbReference type="EMBL" id="ENN76898.1"/>
    </source>
</evidence>
<dbReference type="EMBL" id="KB738075">
    <property type="protein sequence ID" value="ENN82785.1"/>
    <property type="molecule type" value="Genomic_DNA"/>
</dbReference>
<dbReference type="Proteomes" id="UP000030742">
    <property type="component" value="Unassembled WGS sequence"/>
</dbReference>
<keyword evidence="1" id="KW-0472">Membrane</keyword>
<proteinExistence type="predicted"/>
<dbReference type="EMBL" id="KB740966">
    <property type="protein sequence ID" value="ENN76898.1"/>
    <property type="molecule type" value="Genomic_DNA"/>
</dbReference>
<name>N6TGJ0_DENPD</name>
<feature type="chain" id="PRO_5010971776" description="Protein sleepless" evidence="2">
    <location>
        <begin position="23"/>
        <end position="161"/>
    </location>
</feature>
<evidence type="ECO:0000256" key="1">
    <source>
        <dbReference type="SAM" id="Phobius"/>
    </source>
</evidence>
<dbReference type="Proteomes" id="UP000019118">
    <property type="component" value="Unassembled WGS sequence"/>
</dbReference>
<keyword evidence="1" id="KW-1133">Transmembrane helix</keyword>
<dbReference type="KEGG" id="dpa:109540494"/>
<sequence length="161" mass="17368">MGMYFPTVFPLVFIAGICFVSAQDFAATTLRSLICYECDPGNFAEQCASPVASGVQQITCFSELNSTLVCMSANITYSGAEANNSGIHRGCRTQGVAVTNYCDWLKEEVDGRNAILTDCESCNTTRCNSKVFQNAETSSASSLFKMAFTAFIASVLFATLF</sequence>
<accession>N6TGJ0</accession>
<dbReference type="AlphaFoldDB" id="N6TGJ0"/>
<dbReference type="EnsemblMetazoa" id="XM_019904776.1">
    <property type="protein sequence ID" value="XP_019760335.1"/>
    <property type="gene ID" value="LOC109537848"/>
</dbReference>
<keyword evidence="2" id="KW-0732">Signal</keyword>
<reference evidence="7 8" key="1">
    <citation type="journal article" date="2013" name="Genome Biol.">
        <title>Draft genome of the mountain pine beetle, Dendroctonus ponderosae Hopkins, a major forest pest.</title>
        <authorList>
            <person name="Keeling C.I."/>
            <person name="Yuen M.M."/>
            <person name="Liao N.Y."/>
            <person name="Docking T.R."/>
            <person name="Chan S.K."/>
            <person name="Taylor G.A."/>
            <person name="Palmquist D.L."/>
            <person name="Jackman S.D."/>
            <person name="Nguyen A."/>
            <person name="Li M."/>
            <person name="Henderson H."/>
            <person name="Janes J.K."/>
            <person name="Zhao Y."/>
            <person name="Pandoh P."/>
            <person name="Moore R."/>
            <person name="Sperling F.A."/>
            <person name="Huber D.P."/>
            <person name="Birol I."/>
            <person name="Jones S.J."/>
            <person name="Bohlmann J."/>
        </authorList>
    </citation>
    <scope>NUCLEOTIDE SEQUENCE</scope>
</reference>
<keyword evidence="7" id="KW-1185">Reference proteome</keyword>
<keyword evidence="1" id="KW-0812">Transmembrane</keyword>
<feature type="signal peptide" evidence="2">
    <location>
        <begin position="1"/>
        <end position="22"/>
    </location>
</feature>
<reference evidence="6" key="2">
    <citation type="submission" date="2024-08" db="UniProtKB">
        <authorList>
            <consortium name="EnsemblMetazoa"/>
        </authorList>
    </citation>
    <scope>IDENTIFICATION</scope>
</reference>
<dbReference type="HOGENOM" id="CLU_1645461_0_0_1"/>
<evidence type="ECO:0000313" key="6">
    <source>
        <dbReference type="EnsemblMetazoa" id="XP_019760335.1"/>
    </source>
</evidence>
<evidence type="ECO:0000313" key="7">
    <source>
        <dbReference type="Proteomes" id="UP000019118"/>
    </source>
</evidence>
<evidence type="ECO:0008006" key="9">
    <source>
        <dbReference type="Google" id="ProtNLM"/>
    </source>
</evidence>
<feature type="non-terminal residue" evidence="3">
    <location>
        <position position="1"/>
    </location>
</feature>
<dbReference type="OrthoDB" id="6735691at2759"/>
<feature type="transmembrane region" description="Helical" evidence="1">
    <location>
        <begin position="143"/>
        <end position="160"/>
    </location>
</feature>
<evidence type="ECO:0000313" key="8">
    <source>
        <dbReference type="Proteomes" id="UP000030742"/>
    </source>
</evidence>
<protein>
    <recommendedName>
        <fullName evidence="9">Protein sleepless</fullName>
    </recommendedName>
</protein>
<evidence type="ECO:0000313" key="4">
    <source>
        <dbReference type="EMBL" id="ENN82785.1"/>
    </source>
</evidence>